<evidence type="ECO:0000256" key="1">
    <source>
        <dbReference type="SAM" id="Phobius"/>
    </source>
</evidence>
<dbReference type="Proteomes" id="UP001597040">
    <property type="component" value="Unassembled WGS sequence"/>
</dbReference>
<reference evidence="3" key="1">
    <citation type="journal article" date="2019" name="Int. J. Syst. Evol. Microbiol.">
        <title>The Global Catalogue of Microorganisms (GCM) 10K type strain sequencing project: providing services to taxonomists for standard genome sequencing and annotation.</title>
        <authorList>
            <consortium name="The Broad Institute Genomics Platform"/>
            <consortium name="The Broad Institute Genome Sequencing Center for Infectious Disease"/>
            <person name="Wu L."/>
            <person name="Ma J."/>
        </authorList>
    </citation>
    <scope>NUCLEOTIDE SEQUENCE [LARGE SCALE GENOMIC DNA]</scope>
    <source>
        <strain evidence="3">CCUG 56754</strain>
    </source>
</reference>
<keyword evidence="1" id="KW-1133">Transmembrane helix</keyword>
<keyword evidence="3" id="KW-1185">Reference proteome</keyword>
<feature type="transmembrane region" description="Helical" evidence="1">
    <location>
        <begin position="133"/>
        <end position="154"/>
    </location>
</feature>
<dbReference type="EMBL" id="JBHTKJ010000026">
    <property type="protein sequence ID" value="MFD1038788.1"/>
    <property type="molecule type" value="Genomic_DNA"/>
</dbReference>
<accession>A0ABW3LLT3</accession>
<evidence type="ECO:0000313" key="3">
    <source>
        <dbReference type="Proteomes" id="UP001597040"/>
    </source>
</evidence>
<feature type="transmembrane region" description="Helical" evidence="1">
    <location>
        <begin position="45"/>
        <end position="64"/>
    </location>
</feature>
<comment type="caution">
    <text evidence="2">The sequence shown here is derived from an EMBL/GenBank/DDBJ whole genome shotgun (WGS) entry which is preliminary data.</text>
</comment>
<protein>
    <recommendedName>
        <fullName evidence="4">DUF4199 domain-containing protein</fullName>
    </recommendedName>
</protein>
<organism evidence="2 3">
    <name type="scientific">Virgibacillus byunsanensis</name>
    <dbReference type="NCBI Taxonomy" id="570945"/>
    <lineage>
        <taxon>Bacteria</taxon>
        <taxon>Bacillati</taxon>
        <taxon>Bacillota</taxon>
        <taxon>Bacilli</taxon>
        <taxon>Bacillales</taxon>
        <taxon>Bacillaceae</taxon>
        <taxon>Virgibacillus</taxon>
    </lineage>
</organism>
<proteinExistence type="predicted"/>
<sequence length="160" mass="18616">MILLVQDYQIVLYAMMHFILLIFGYISSHLAVIKQEERKQFDRKLWLYILLFFAFGSVVVFPLFDIGRYIFLKVWEGFAYVFTFIASKIGELLKFIEPIERERQEQESSPLGGGEQDNYDELGPSLMEIIGPIIYWSILTLIIGVICSLQSVFLKINSTK</sequence>
<evidence type="ECO:0000313" key="2">
    <source>
        <dbReference type="EMBL" id="MFD1038788.1"/>
    </source>
</evidence>
<keyword evidence="1" id="KW-0472">Membrane</keyword>
<keyword evidence="1" id="KW-0812">Transmembrane</keyword>
<dbReference type="RefSeq" id="WP_390362100.1">
    <property type="nucleotide sequence ID" value="NZ_JBHTKJ010000026.1"/>
</dbReference>
<evidence type="ECO:0008006" key="4">
    <source>
        <dbReference type="Google" id="ProtNLM"/>
    </source>
</evidence>
<feature type="transmembrane region" description="Helical" evidence="1">
    <location>
        <begin position="12"/>
        <end position="33"/>
    </location>
</feature>
<gene>
    <name evidence="2" type="ORF">ACFQ3N_10350</name>
</gene>
<name>A0ABW3LLT3_9BACI</name>